<keyword evidence="3" id="KW-1185">Reference proteome</keyword>
<evidence type="ECO:0008006" key="4">
    <source>
        <dbReference type="Google" id="ProtNLM"/>
    </source>
</evidence>
<evidence type="ECO:0000313" key="2">
    <source>
        <dbReference type="EMBL" id="GHI38026.1"/>
    </source>
</evidence>
<accession>A0ABQ3QL80</accession>
<proteinExistence type="predicted"/>
<organism evidence="2 3">
    <name type="scientific">Streptomyces violascens</name>
    <dbReference type="NCBI Taxonomy" id="67381"/>
    <lineage>
        <taxon>Bacteria</taxon>
        <taxon>Bacillati</taxon>
        <taxon>Actinomycetota</taxon>
        <taxon>Actinomycetes</taxon>
        <taxon>Kitasatosporales</taxon>
        <taxon>Streptomycetaceae</taxon>
        <taxon>Streptomyces</taxon>
    </lineage>
</organism>
<protein>
    <recommendedName>
        <fullName evidence="4">Integral membrane protein</fullName>
    </recommendedName>
</protein>
<comment type="caution">
    <text evidence="2">The sequence shown here is derived from an EMBL/GenBank/DDBJ whole genome shotgun (WGS) entry which is preliminary data.</text>
</comment>
<dbReference type="Proteomes" id="UP001050808">
    <property type="component" value="Unassembled WGS sequence"/>
</dbReference>
<reference evidence="2" key="1">
    <citation type="submission" date="2024-05" db="EMBL/GenBank/DDBJ databases">
        <title>Whole genome shotgun sequence of Streptomyces violascens NBRC 12920.</title>
        <authorList>
            <person name="Komaki H."/>
            <person name="Tamura T."/>
        </authorList>
    </citation>
    <scope>NUCLEOTIDE SEQUENCE</scope>
    <source>
        <strain evidence="2">NBRC 12920</strain>
    </source>
</reference>
<keyword evidence="1" id="KW-1133">Transmembrane helix</keyword>
<feature type="transmembrane region" description="Helical" evidence="1">
    <location>
        <begin position="49"/>
        <end position="71"/>
    </location>
</feature>
<dbReference type="RefSeq" id="WP_189970394.1">
    <property type="nucleotide sequence ID" value="NZ_BMUA01000035.1"/>
</dbReference>
<gene>
    <name evidence="2" type="ORF">Sviol_24340</name>
</gene>
<dbReference type="EMBL" id="BNDY01000003">
    <property type="protein sequence ID" value="GHI38026.1"/>
    <property type="molecule type" value="Genomic_DNA"/>
</dbReference>
<evidence type="ECO:0000256" key="1">
    <source>
        <dbReference type="SAM" id="Phobius"/>
    </source>
</evidence>
<evidence type="ECO:0000313" key="3">
    <source>
        <dbReference type="Proteomes" id="UP001050808"/>
    </source>
</evidence>
<keyword evidence="1" id="KW-0812">Transmembrane</keyword>
<keyword evidence="1" id="KW-0472">Membrane</keyword>
<sequence>MSQFLNTLHTVVTDPHWHVLADDTGGKGGVVPDYTPQLPKEVNNPTKTILGWTAGIGLAAAVLGSLVAWMLVAVGHNTERASLAARGKQGVLWSLVGAGGIGVTSSLVLAFYNMAK</sequence>
<name>A0ABQ3QL80_9ACTN</name>
<feature type="transmembrane region" description="Helical" evidence="1">
    <location>
        <begin position="91"/>
        <end position="112"/>
    </location>
</feature>